<accession>A0A1R3GL27</accession>
<gene>
    <name evidence="1" type="ORF">COLO4_34398</name>
</gene>
<dbReference type="Proteomes" id="UP000187203">
    <property type="component" value="Unassembled WGS sequence"/>
</dbReference>
<evidence type="ECO:0000313" key="2">
    <source>
        <dbReference type="Proteomes" id="UP000187203"/>
    </source>
</evidence>
<proteinExistence type="predicted"/>
<comment type="caution">
    <text evidence="1">The sequence shown here is derived from an EMBL/GenBank/DDBJ whole genome shotgun (WGS) entry which is preliminary data.</text>
</comment>
<dbReference type="EMBL" id="AWUE01022381">
    <property type="protein sequence ID" value="OMO58749.1"/>
    <property type="molecule type" value="Genomic_DNA"/>
</dbReference>
<organism evidence="1 2">
    <name type="scientific">Corchorus olitorius</name>
    <dbReference type="NCBI Taxonomy" id="93759"/>
    <lineage>
        <taxon>Eukaryota</taxon>
        <taxon>Viridiplantae</taxon>
        <taxon>Streptophyta</taxon>
        <taxon>Embryophyta</taxon>
        <taxon>Tracheophyta</taxon>
        <taxon>Spermatophyta</taxon>
        <taxon>Magnoliopsida</taxon>
        <taxon>eudicotyledons</taxon>
        <taxon>Gunneridae</taxon>
        <taxon>Pentapetalae</taxon>
        <taxon>rosids</taxon>
        <taxon>malvids</taxon>
        <taxon>Malvales</taxon>
        <taxon>Malvaceae</taxon>
        <taxon>Grewioideae</taxon>
        <taxon>Apeibeae</taxon>
        <taxon>Corchorus</taxon>
    </lineage>
</organism>
<keyword evidence="2" id="KW-1185">Reference proteome</keyword>
<reference evidence="2" key="1">
    <citation type="submission" date="2013-09" db="EMBL/GenBank/DDBJ databases">
        <title>Corchorus olitorius genome sequencing.</title>
        <authorList>
            <person name="Alam M."/>
            <person name="Haque M.S."/>
            <person name="Islam M.S."/>
            <person name="Emdad E.M."/>
            <person name="Islam M.M."/>
            <person name="Ahmed B."/>
            <person name="Halim A."/>
            <person name="Hossen Q.M.M."/>
            <person name="Hossain M.Z."/>
            <person name="Ahmed R."/>
            <person name="Khan M.M."/>
            <person name="Islam R."/>
            <person name="Rashid M.M."/>
            <person name="Khan S.A."/>
            <person name="Rahman M.S."/>
            <person name="Alam M."/>
            <person name="Yahiya A.S."/>
            <person name="Khan M.S."/>
            <person name="Azam M.S."/>
            <person name="Haque T."/>
            <person name="Lashkar M.Z.H."/>
            <person name="Akhand A.I."/>
            <person name="Morshed G."/>
            <person name="Roy S."/>
            <person name="Uddin K.S."/>
            <person name="Rabeya T."/>
            <person name="Hossain A.S."/>
            <person name="Chowdhury A."/>
            <person name="Snigdha A.R."/>
            <person name="Mortoza M.S."/>
            <person name="Matin S.A."/>
            <person name="Hoque S.M.E."/>
            <person name="Islam M.K."/>
            <person name="Roy D.K."/>
            <person name="Haider R."/>
            <person name="Moosa M.M."/>
            <person name="Elias S.M."/>
            <person name="Hasan A.M."/>
            <person name="Jahan S."/>
            <person name="Shafiuddin M."/>
            <person name="Mahmood N."/>
            <person name="Shommy N.S."/>
        </authorList>
    </citation>
    <scope>NUCLEOTIDE SEQUENCE [LARGE SCALE GENOMIC DNA]</scope>
    <source>
        <strain evidence="2">cv. O-4</strain>
    </source>
</reference>
<name>A0A1R3GL27_9ROSI</name>
<protein>
    <submittedName>
        <fullName evidence="1">Uncharacterized protein</fullName>
    </submittedName>
</protein>
<sequence length="155" mass="17085">MRFQPKMDEIIITSVVDNMKEQFNAQHVTISSIYTGKVLSTVVAKTSADVVWVLVETKDMTEKVRGGQVVINVSSEKTFKGCEGSAPKEAEALHPKQSTQDSAKHNATYIYKCFYREKATEVGICEGGDEMLAIKESELQAGAEFLESNTALSEQ</sequence>
<evidence type="ECO:0000313" key="1">
    <source>
        <dbReference type="EMBL" id="OMO58749.1"/>
    </source>
</evidence>
<dbReference type="AlphaFoldDB" id="A0A1R3GL27"/>